<name>A0AC61S135_9FIRM</name>
<sequence length="217" mass="24304">MKKVMIFDFDYTLGDSTKGIIASINFALEKMNLKPAPEDRIVKTVGLSLEEIYEVLTGRSDSGEMETFKQYFREKADEVMVNNTKLYGGIKEMLEQVHSKGRKTAIVTTKYHYRIKQILAAHQMEHLIDSIIGVEDVKKPKPDPEGVWNIKEQFGVSLEDILYVGDSLVDAKTAQGAGVDFIAVLTGTTVAEDFQEYPYLKILNSAAELGSQKEAML</sequence>
<accession>A0AC61S135</accession>
<comment type="caution">
    <text evidence="1">The sequence shown here is derived from an EMBL/GenBank/DDBJ whole genome shotgun (WGS) entry which is preliminary data.</text>
</comment>
<proteinExistence type="predicted"/>
<reference evidence="1" key="1">
    <citation type="submission" date="2019-04" db="EMBL/GenBank/DDBJ databases">
        <title>Microbes associate with the intestines of laboratory mice.</title>
        <authorList>
            <person name="Navarre W."/>
            <person name="Wong E."/>
            <person name="Huang K."/>
            <person name="Tropini C."/>
            <person name="Ng K."/>
            <person name="Yu B."/>
        </authorList>
    </citation>
    <scope>NUCLEOTIDE SEQUENCE</scope>
    <source>
        <strain evidence="1">NM01_1-7b</strain>
    </source>
</reference>
<keyword evidence="2" id="KW-1185">Reference proteome</keyword>
<organism evidence="1 2">
    <name type="scientific">Petralouisia muris</name>
    <dbReference type="NCBI Taxonomy" id="3032872"/>
    <lineage>
        <taxon>Bacteria</taxon>
        <taxon>Bacillati</taxon>
        <taxon>Bacillota</taxon>
        <taxon>Clostridia</taxon>
        <taxon>Lachnospirales</taxon>
        <taxon>Lachnospiraceae</taxon>
        <taxon>Petralouisia</taxon>
    </lineage>
</organism>
<evidence type="ECO:0000313" key="2">
    <source>
        <dbReference type="Proteomes" id="UP000304953"/>
    </source>
</evidence>
<keyword evidence="1" id="KW-0378">Hydrolase</keyword>
<dbReference type="EMBL" id="SRYA01000002">
    <property type="protein sequence ID" value="TGY98118.1"/>
    <property type="molecule type" value="Genomic_DNA"/>
</dbReference>
<dbReference type="Proteomes" id="UP000304953">
    <property type="component" value="Unassembled WGS sequence"/>
</dbReference>
<protein>
    <submittedName>
        <fullName evidence="1">HAD family hydrolase</fullName>
    </submittedName>
</protein>
<evidence type="ECO:0000313" key="1">
    <source>
        <dbReference type="EMBL" id="TGY98118.1"/>
    </source>
</evidence>
<gene>
    <name evidence="1" type="ORF">E5329_01560</name>
</gene>